<accession>A0ACC0DFW8</accession>
<organism evidence="1 2">
    <name type="scientific">Hypoxylon rubiginosum</name>
    <dbReference type="NCBI Taxonomy" id="110542"/>
    <lineage>
        <taxon>Eukaryota</taxon>
        <taxon>Fungi</taxon>
        <taxon>Dikarya</taxon>
        <taxon>Ascomycota</taxon>
        <taxon>Pezizomycotina</taxon>
        <taxon>Sordariomycetes</taxon>
        <taxon>Xylariomycetidae</taxon>
        <taxon>Xylariales</taxon>
        <taxon>Hypoxylaceae</taxon>
        <taxon>Hypoxylon</taxon>
    </lineage>
</organism>
<protein>
    <submittedName>
        <fullName evidence="1">Uncharacterized protein</fullName>
    </submittedName>
</protein>
<dbReference type="EMBL" id="MU394286">
    <property type="protein sequence ID" value="KAI6091624.1"/>
    <property type="molecule type" value="Genomic_DNA"/>
</dbReference>
<evidence type="ECO:0000313" key="1">
    <source>
        <dbReference type="EMBL" id="KAI6091624.1"/>
    </source>
</evidence>
<reference evidence="1 2" key="1">
    <citation type="journal article" date="2022" name="New Phytol.">
        <title>Ecological generalism drives hyperdiversity of secondary metabolite gene clusters in xylarialean endophytes.</title>
        <authorList>
            <person name="Franco M.E.E."/>
            <person name="Wisecaver J.H."/>
            <person name="Arnold A.E."/>
            <person name="Ju Y.M."/>
            <person name="Slot J.C."/>
            <person name="Ahrendt S."/>
            <person name="Moore L.P."/>
            <person name="Eastman K.E."/>
            <person name="Scott K."/>
            <person name="Konkel Z."/>
            <person name="Mondo S.J."/>
            <person name="Kuo A."/>
            <person name="Hayes R.D."/>
            <person name="Haridas S."/>
            <person name="Andreopoulos B."/>
            <person name="Riley R."/>
            <person name="LaButti K."/>
            <person name="Pangilinan J."/>
            <person name="Lipzen A."/>
            <person name="Amirebrahimi M."/>
            <person name="Yan J."/>
            <person name="Adam C."/>
            <person name="Keymanesh K."/>
            <person name="Ng V."/>
            <person name="Louie K."/>
            <person name="Northen T."/>
            <person name="Drula E."/>
            <person name="Henrissat B."/>
            <person name="Hsieh H.M."/>
            <person name="Youens-Clark K."/>
            <person name="Lutzoni F."/>
            <person name="Miadlikowska J."/>
            <person name="Eastwood D.C."/>
            <person name="Hamelin R.C."/>
            <person name="Grigoriev I.V."/>
            <person name="U'Ren J.M."/>
        </authorList>
    </citation>
    <scope>NUCLEOTIDE SEQUENCE [LARGE SCALE GENOMIC DNA]</scope>
    <source>
        <strain evidence="1 2">ER1909</strain>
    </source>
</reference>
<dbReference type="Proteomes" id="UP001497680">
    <property type="component" value="Unassembled WGS sequence"/>
</dbReference>
<comment type="caution">
    <text evidence="1">The sequence shown here is derived from an EMBL/GenBank/DDBJ whole genome shotgun (WGS) entry which is preliminary data.</text>
</comment>
<keyword evidence="2" id="KW-1185">Reference proteome</keyword>
<sequence length="574" mass="64625">MSYGATDIITFIGVPLAVLGVLPILYNTVATLAALSKIKRMLRHGRLTALTRSDVVNRVIEVELPRYAVTPCDRFTDTELYWRPSRQPSFIPGGSWTTFNWRTRAIGAKTQRLEYADQLRQPQVDVAFDELIAYLLDLGAVPDAHGWKLLRSTGLWTPTGCSLMKSPDGLHQALAIAPLDDSDGHLSLKANWSSNWTTRDFSSLPPYWIRLPPPLAKIPEPVDPVEEASVRIEEAKMGDVEDVERGKEKEQINSHKKSLDSIQKQAEKNSGAAITCQISTNGLVTAMSQENGALFSSANLQGLHIEHLRVRSGKSDGVWFASFATAFGTTSQTILWNYKIPDEILNFARRDTIPCGILVLLGVVDESQTPTWASRYNANEEASELFFKRSAEQRLAVQAESQMSPPQREIAVRQRMQKEMNERMQDMRDRMRLDSQRRETRTSEALQSPKWDTKLVAEHNMQWLKRKGGSDVNTILNIDASLLLRDVVGMLLHRMILDGQFASSICQVLDLWKAWADNGGMRRSDLEALYERQELFALASLLVALVRDTVTAHEGTLPLDLQECLRMWKIVRLG</sequence>
<evidence type="ECO:0000313" key="2">
    <source>
        <dbReference type="Proteomes" id="UP001497680"/>
    </source>
</evidence>
<name>A0ACC0DFW8_9PEZI</name>
<proteinExistence type="predicted"/>
<gene>
    <name evidence="1" type="ORF">F4821DRAFT_226533</name>
</gene>